<dbReference type="EMBL" id="JAUKPO010000019">
    <property type="protein sequence ID" value="MDO1449437.1"/>
    <property type="molecule type" value="Genomic_DNA"/>
</dbReference>
<keyword evidence="2" id="KW-1185">Reference proteome</keyword>
<proteinExistence type="predicted"/>
<dbReference type="PROSITE" id="PS51257">
    <property type="entry name" value="PROKAR_LIPOPROTEIN"/>
    <property type="match status" value="1"/>
</dbReference>
<comment type="caution">
    <text evidence="1">The sequence shown here is derived from an EMBL/GenBank/DDBJ whole genome shotgun (WGS) entry which is preliminary data.</text>
</comment>
<dbReference type="InterPro" id="IPR036359">
    <property type="entry name" value="Thiol_cytolysin_sf"/>
</dbReference>
<dbReference type="InterPro" id="IPR036363">
    <property type="entry name" value="Thiol_cytolysin_ab_sf"/>
</dbReference>
<dbReference type="PRINTS" id="PR01400">
    <property type="entry name" value="TACYTOLYSIN"/>
</dbReference>
<dbReference type="Proteomes" id="UP001168528">
    <property type="component" value="Unassembled WGS sequence"/>
</dbReference>
<dbReference type="InterPro" id="IPR013320">
    <property type="entry name" value="ConA-like_dom_sf"/>
</dbReference>
<dbReference type="Pfam" id="PF01289">
    <property type="entry name" value="Thiol_cytolysin"/>
    <property type="match status" value="1"/>
</dbReference>
<accession>A0ABT8RBH5</accession>
<gene>
    <name evidence="1" type="ORF">Q0590_24390</name>
</gene>
<name>A0ABT8RBH5_9BACT</name>
<dbReference type="Gene3D" id="3.90.840.10">
    <property type="entry name" value="Thiol-activated cytolysin superfamily/Thiol-activated cytolysin, alpha-beta domain"/>
    <property type="match status" value="1"/>
</dbReference>
<protein>
    <submittedName>
        <fullName evidence="1">Thiol-activated cytolysin family protein</fullName>
    </submittedName>
</protein>
<dbReference type="Gene3D" id="3.30.1040.20">
    <property type="match status" value="1"/>
</dbReference>
<sequence>MKTVFNIIWAVSLVVFFIACKKDDQQVAPLVKETFAEIIKTGGAPEQVSEKKQVTDSLQTTETRSDGTTWRCISKKYSVEEATDDFPLFNPNASVIYPGNMLQGNTLKNASPSVIPLKRAGGTISINVFDGSELSAFTVDEVKKSTITDAANKIIGASTGMVPANFSFSAQQVQSQKQLALSLGLNVETQFVGVATSLSFRQGSEYSRFIVKLQQSFYTLSFDIPTSANDFFAPDVTPEELSQFVGPGNPATFISDVTYGRVYYMLIESSSSSQEIETAINASFNGAVNSVDLEVSGSYLENLSDLQIKVMALGGASQSTISTIGKADIGELVELLGESTDIASGVPVSYVVRSALTREVVSVKLATEYEVKTCLPLSTPLGKPILFYDASDLDTRNTQFNEGKFCTDCLATDGKTRYFQPTDAISLDSDDWTERGTVVKKWQDLSDNKFHASAVAGDPMSRPMFIPGAFNNGRPAVEFYRGNTGRINEDIYHRLTYSGGVFANTDYTVFAVVAYPERVKLERKEANGWQTIVNEPNRYGYFMMGTNDENLKQLMIGFQNNQIFRFSHKTEQVYTENGTFAPSAAFSVMALRFSQTEGMSIYQNGVLIAKDPTKTRPLVSNEGAMLCAGSPTVNPSYTRVRIGEIVAYGMAATDAQIAEQTRVLNAKYGL</sequence>
<dbReference type="Gene3D" id="3.40.30.40">
    <property type="entry name" value="Perfringolysin"/>
    <property type="match status" value="1"/>
</dbReference>
<dbReference type="InterPro" id="IPR001869">
    <property type="entry name" value="Thiol_cytolysin"/>
</dbReference>
<organism evidence="1 2">
    <name type="scientific">Rhodocytophaga aerolata</name>
    <dbReference type="NCBI Taxonomy" id="455078"/>
    <lineage>
        <taxon>Bacteria</taxon>
        <taxon>Pseudomonadati</taxon>
        <taxon>Bacteroidota</taxon>
        <taxon>Cytophagia</taxon>
        <taxon>Cytophagales</taxon>
        <taxon>Rhodocytophagaceae</taxon>
        <taxon>Rhodocytophaga</taxon>
    </lineage>
</organism>
<reference evidence="1" key="1">
    <citation type="submission" date="2023-07" db="EMBL/GenBank/DDBJ databases">
        <title>The genome sequence of Rhodocytophaga aerolata KACC 12507.</title>
        <authorList>
            <person name="Zhang X."/>
        </authorList>
    </citation>
    <scope>NUCLEOTIDE SEQUENCE</scope>
    <source>
        <strain evidence="1">KACC 12507</strain>
    </source>
</reference>
<dbReference type="SUPFAM" id="SSF56978">
    <property type="entry name" value="Perfringolysin"/>
    <property type="match status" value="1"/>
</dbReference>
<dbReference type="SUPFAM" id="SSF49899">
    <property type="entry name" value="Concanavalin A-like lectins/glucanases"/>
    <property type="match status" value="1"/>
</dbReference>
<evidence type="ECO:0000313" key="1">
    <source>
        <dbReference type="EMBL" id="MDO1449437.1"/>
    </source>
</evidence>
<evidence type="ECO:0000313" key="2">
    <source>
        <dbReference type="Proteomes" id="UP001168528"/>
    </source>
</evidence>
<dbReference type="Gene3D" id="2.60.120.200">
    <property type="match status" value="1"/>
</dbReference>
<dbReference type="RefSeq" id="WP_302040240.1">
    <property type="nucleotide sequence ID" value="NZ_JAUKPO010000019.1"/>
</dbReference>